<dbReference type="HOGENOM" id="CLU_058184_3_0_0"/>
<gene>
    <name evidence="2" type="ORF">U27_05829</name>
</gene>
<dbReference type="GO" id="GO:0003677">
    <property type="term" value="F:DNA binding"/>
    <property type="evidence" value="ECO:0007669"/>
    <property type="project" value="InterPro"/>
</dbReference>
<evidence type="ECO:0000313" key="3">
    <source>
        <dbReference type="Proteomes" id="UP000030661"/>
    </source>
</evidence>
<feature type="domain" description="Transposase IS4-like" evidence="1">
    <location>
        <begin position="18"/>
        <end position="72"/>
    </location>
</feature>
<accession>A0A081C2P9</accession>
<dbReference type="AlphaFoldDB" id="A0A081C2P9"/>
<proteinExistence type="predicted"/>
<sequence length="131" mass="15285">MVFVVGMRIKNDYLLVITNDTPNTALDDYARRRDIETLFGCLKSRGFNFEETHLTKPERISKLLGLLTLALSWCLRIGEWRHGQKSISIKKHGRRAKSLFRYGFDQLRTIVLNLALKEREFCWATTFLSCT</sequence>
<dbReference type="SUPFAM" id="SSF53098">
    <property type="entry name" value="Ribonuclease H-like"/>
    <property type="match status" value="1"/>
</dbReference>
<protein>
    <submittedName>
        <fullName evidence="2">Transposase</fullName>
    </submittedName>
</protein>
<organism evidence="2">
    <name type="scientific">Vecturithrix granuli</name>
    <dbReference type="NCBI Taxonomy" id="1499967"/>
    <lineage>
        <taxon>Bacteria</taxon>
        <taxon>Candidatus Moduliflexota</taxon>
        <taxon>Candidatus Vecturitrichia</taxon>
        <taxon>Candidatus Vecturitrichales</taxon>
        <taxon>Candidatus Vecturitrichaceae</taxon>
        <taxon>Candidatus Vecturithrix</taxon>
    </lineage>
</organism>
<dbReference type="Proteomes" id="UP000030661">
    <property type="component" value="Unassembled WGS sequence"/>
</dbReference>
<dbReference type="GO" id="GO:0006313">
    <property type="term" value="P:DNA transposition"/>
    <property type="evidence" value="ECO:0007669"/>
    <property type="project" value="InterPro"/>
</dbReference>
<evidence type="ECO:0000259" key="1">
    <source>
        <dbReference type="Pfam" id="PF01609"/>
    </source>
</evidence>
<dbReference type="EMBL" id="DF820468">
    <property type="protein sequence ID" value="GAK58854.1"/>
    <property type="molecule type" value="Genomic_DNA"/>
</dbReference>
<name>A0A081C2P9_VECG1</name>
<dbReference type="InterPro" id="IPR012337">
    <property type="entry name" value="RNaseH-like_sf"/>
</dbReference>
<dbReference type="InterPro" id="IPR002559">
    <property type="entry name" value="Transposase_11"/>
</dbReference>
<reference evidence="2" key="1">
    <citation type="journal article" date="2015" name="PeerJ">
        <title>First genomic representation of candidate bacterial phylum KSB3 points to enhanced environmental sensing as a trigger of wastewater bulking.</title>
        <authorList>
            <person name="Sekiguchi Y."/>
            <person name="Ohashi A."/>
            <person name="Parks D.H."/>
            <person name="Yamauchi T."/>
            <person name="Tyson G.W."/>
            <person name="Hugenholtz P."/>
        </authorList>
    </citation>
    <scope>NUCLEOTIDE SEQUENCE [LARGE SCALE GENOMIC DNA]</scope>
</reference>
<dbReference type="Pfam" id="PF01609">
    <property type="entry name" value="DDE_Tnp_1"/>
    <property type="match status" value="1"/>
</dbReference>
<keyword evidence="3" id="KW-1185">Reference proteome</keyword>
<dbReference type="STRING" id="1499967.U27_05829"/>
<evidence type="ECO:0000313" key="2">
    <source>
        <dbReference type="EMBL" id="GAK58854.1"/>
    </source>
</evidence>
<dbReference type="eggNOG" id="COG3385">
    <property type="taxonomic scope" value="Bacteria"/>
</dbReference>
<dbReference type="GO" id="GO:0004803">
    <property type="term" value="F:transposase activity"/>
    <property type="evidence" value="ECO:0007669"/>
    <property type="project" value="InterPro"/>
</dbReference>